<reference evidence="1 2" key="1">
    <citation type="submission" date="2023-07" db="EMBL/GenBank/DDBJ databases">
        <title>Genomic Encyclopedia of Type Strains, Phase IV (KMG-IV): sequencing the most valuable type-strain genomes for metagenomic binning, comparative biology and taxonomic classification.</title>
        <authorList>
            <person name="Goeker M."/>
        </authorList>
    </citation>
    <scope>NUCLEOTIDE SEQUENCE [LARGE SCALE GENOMIC DNA]</scope>
    <source>
        <strain evidence="1 2">B6-8</strain>
    </source>
</reference>
<gene>
    <name evidence="1" type="ORF">QO014_004726</name>
</gene>
<sequence length="309" mass="34826">MVAIDNPSIVRRVARRMPIYWAYTRDNPSWPLMIVFARTMLGRRVERLFRRPPASLPRAEGSVVLDGLDPAAVVQRLVTDGVATGLQLPPEIVQSIHEFARTRRCFARNGTEVGFLADEIAAVNARSERDIISAQYFDAVEDCPAIVALRQDPGIRAIATAYLGGAVMPTRTRLWWNFPGARVDDDDLHDTAQDKYHFDMNAWRSVKFFFYLTPVDLDAGPHRCVAGTHRSRPLRQQLTLKVGQSLDELERSFAPEKFLTILGPAGSGFAEDPFVFHTGSRCRSERRLILELEFGVRPSSRAYHYGRVG</sequence>
<dbReference type="Gene3D" id="2.60.120.620">
    <property type="entry name" value="q2cbj1_9rhob like domain"/>
    <property type="match status" value="1"/>
</dbReference>
<dbReference type="Pfam" id="PF05721">
    <property type="entry name" value="PhyH"/>
    <property type="match status" value="1"/>
</dbReference>
<keyword evidence="2" id="KW-1185">Reference proteome</keyword>
<evidence type="ECO:0000313" key="1">
    <source>
        <dbReference type="EMBL" id="MDQ0440311.1"/>
    </source>
</evidence>
<comment type="caution">
    <text evidence="1">The sequence shown here is derived from an EMBL/GenBank/DDBJ whole genome shotgun (WGS) entry which is preliminary data.</text>
</comment>
<accession>A0ABU0HDB1</accession>
<dbReference type="RefSeq" id="WP_266351196.1">
    <property type="nucleotide sequence ID" value="NZ_JAPKNG010000008.1"/>
</dbReference>
<name>A0ABU0HDB1_9HYPH</name>
<dbReference type="Proteomes" id="UP001241603">
    <property type="component" value="Unassembled WGS sequence"/>
</dbReference>
<organism evidence="1 2">
    <name type="scientific">Kaistia dalseonensis</name>
    <dbReference type="NCBI Taxonomy" id="410840"/>
    <lineage>
        <taxon>Bacteria</taxon>
        <taxon>Pseudomonadati</taxon>
        <taxon>Pseudomonadota</taxon>
        <taxon>Alphaproteobacteria</taxon>
        <taxon>Hyphomicrobiales</taxon>
        <taxon>Kaistiaceae</taxon>
        <taxon>Kaistia</taxon>
    </lineage>
</organism>
<evidence type="ECO:0000313" key="2">
    <source>
        <dbReference type="Proteomes" id="UP001241603"/>
    </source>
</evidence>
<dbReference type="InterPro" id="IPR008775">
    <property type="entry name" value="Phytyl_CoA_dOase-like"/>
</dbReference>
<proteinExistence type="predicted"/>
<protein>
    <recommendedName>
        <fullName evidence="3">Phytanoyl-CoA dioxygenase</fullName>
    </recommendedName>
</protein>
<dbReference type="EMBL" id="JAUSVO010000008">
    <property type="protein sequence ID" value="MDQ0440311.1"/>
    <property type="molecule type" value="Genomic_DNA"/>
</dbReference>
<evidence type="ECO:0008006" key="3">
    <source>
        <dbReference type="Google" id="ProtNLM"/>
    </source>
</evidence>
<dbReference type="SUPFAM" id="SSF51197">
    <property type="entry name" value="Clavaminate synthase-like"/>
    <property type="match status" value="1"/>
</dbReference>